<name>A0A1R3L5I2_ASPOF</name>
<evidence type="ECO:0000313" key="2">
    <source>
        <dbReference type="EMBL" id="ONK54870.1"/>
    </source>
</evidence>
<protein>
    <submittedName>
        <fullName evidence="2">Uncharacterized protein</fullName>
    </submittedName>
</protein>
<organism evidence="2 3">
    <name type="scientific">Asparagus officinalis</name>
    <name type="common">Garden asparagus</name>
    <dbReference type="NCBI Taxonomy" id="4686"/>
    <lineage>
        <taxon>Eukaryota</taxon>
        <taxon>Viridiplantae</taxon>
        <taxon>Streptophyta</taxon>
        <taxon>Embryophyta</taxon>
        <taxon>Tracheophyta</taxon>
        <taxon>Spermatophyta</taxon>
        <taxon>Magnoliopsida</taxon>
        <taxon>Liliopsida</taxon>
        <taxon>Asparagales</taxon>
        <taxon>Asparagaceae</taxon>
        <taxon>Asparagoideae</taxon>
        <taxon>Asparagus</taxon>
    </lineage>
</organism>
<dbReference type="EMBL" id="KV864035">
    <property type="protein sequence ID" value="ONK54870.1"/>
    <property type="molecule type" value="Genomic_DNA"/>
</dbReference>
<proteinExistence type="predicted"/>
<dbReference type="AlphaFoldDB" id="A0A1R3L5I2"/>
<gene>
    <name evidence="2" type="ORF">A4U43_UnF10320</name>
</gene>
<sequence>MGPSWNKSSLAKWRRPEPLISNSKGQVEACRTNIGGDLEDTLKELSAKEQVLGDWWREMEDKDNAVTQVKVDRQATQHVRDKLEEEELARELFSQLSLAHRLLPDFEKDMTVKMVARETTERKVTTLEDKCAGRSHDDDGSGAWWRIWMTLAILLGGELDDKGCSSEGKAGRAIGGEEGCSGAVKGEESSATAEFIGSGGRRVQGATASSGRSSATRAAAVRGR</sequence>
<feature type="compositionally biased region" description="Low complexity" evidence="1">
    <location>
        <begin position="205"/>
        <end position="224"/>
    </location>
</feature>
<reference evidence="3" key="1">
    <citation type="journal article" date="2017" name="Nat. Commun.">
        <title>The asparagus genome sheds light on the origin and evolution of a young Y chromosome.</title>
        <authorList>
            <person name="Harkess A."/>
            <person name="Zhou J."/>
            <person name="Xu C."/>
            <person name="Bowers J.E."/>
            <person name="Van der Hulst R."/>
            <person name="Ayyampalayam S."/>
            <person name="Mercati F."/>
            <person name="Riccardi P."/>
            <person name="McKain M.R."/>
            <person name="Kakrana A."/>
            <person name="Tang H."/>
            <person name="Ray J."/>
            <person name="Groenendijk J."/>
            <person name="Arikit S."/>
            <person name="Mathioni S.M."/>
            <person name="Nakano M."/>
            <person name="Shan H."/>
            <person name="Telgmann-Rauber A."/>
            <person name="Kanno A."/>
            <person name="Yue Z."/>
            <person name="Chen H."/>
            <person name="Li W."/>
            <person name="Chen Y."/>
            <person name="Xu X."/>
            <person name="Zhang Y."/>
            <person name="Luo S."/>
            <person name="Chen H."/>
            <person name="Gao J."/>
            <person name="Mao Z."/>
            <person name="Pires J.C."/>
            <person name="Luo M."/>
            <person name="Kudrna D."/>
            <person name="Wing R.A."/>
            <person name="Meyers B.C."/>
            <person name="Yi K."/>
            <person name="Kong H."/>
            <person name="Lavrijsen P."/>
            <person name="Sunseri F."/>
            <person name="Falavigna A."/>
            <person name="Ye Y."/>
            <person name="Leebens-Mack J.H."/>
            <person name="Chen G."/>
        </authorList>
    </citation>
    <scope>NUCLEOTIDE SEQUENCE [LARGE SCALE GENOMIC DNA]</scope>
    <source>
        <strain evidence="3">cv. DH0086</strain>
    </source>
</reference>
<accession>A0A1R3L5I2</accession>
<dbReference type="Proteomes" id="UP000243459">
    <property type="component" value="Unassembled WGS sequence"/>
</dbReference>
<evidence type="ECO:0000256" key="1">
    <source>
        <dbReference type="SAM" id="MobiDB-lite"/>
    </source>
</evidence>
<dbReference type="Gramene" id="ONK54870">
    <property type="protein sequence ID" value="ONK54870"/>
    <property type="gene ID" value="A4U43_UnF10320"/>
</dbReference>
<evidence type="ECO:0000313" key="3">
    <source>
        <dbReference type="Proteomes" id="UP000243459"/>
    </source>
</evidence>
<feature type="region of interest" description="Disordered" evidence="1">
    <location>
        <begin position="1"/>
        <end position="24"/>
    </location>
</feature>
<keyword evidence="3" id="KW-1185">Reference proteome</keyword>
<feature type="region of interest" description="Disordered" evidence="1">
    <location>
        <begin position="167"/>
        <end position="224"/>
    </location>
</feature>